<name>A0A1E5XJZ6_9HYPH</name>
<keyword evidence="1" id="KW-0732">Signal</keyword>
<dbReference type="Pfam" id="PF14415">
    <property type="entry name" value="DUF4424"/>
    <property type="match status" value="1"/>
</dbReference>
<evidence type="ECO:0000256" key="1">
    <source>
        <dbReference type="SAM" id="SignalP"/>
    </source>
</evidence>
<feature type="signal peptide" evidence="1">
    <location>
        <begin position="1"/>
        <end position="20"/>
    </location>
</feature>
<sequence length="337" mass="37287">MLARSALFIVFASLAAPALANGVISEFPAGGVVFKQAANIAIAREDLYLSVREVRVRYEYRSDASAAETHTIGFPMPAVPLDGGPSYLGGGSIEQLADPRNYMDFAVKVNGKPITAKLHEFAQLEGKDITEEIEAAGLEPLLLAEQFHATRFDRQTLEAFVAKGWFASAPESAEELWWPNWSYQAVYEWEQAFVPGETVVEISYAPLNGYPSDYGQVYEGGGEYDDPESVAATRAEYCIDDAVLNAVARQKAKGGYEVVTQGYVLTTGNFWKGPIEEFNLVVDKADPAEGMENLDLVAFCPLEAKKISETQFAWQASNFEPDRDMRVLYYSFYDIEQ</sequence>
<dbReference type="InterPro" id="IPR025538">
    <property type="entry name" value="DUF4424"/>
</dbReference>
<evidence type="ECO:0000259" key="2">
    <source>
        <dbReference type="Pfam" id="PF14415"/>
    </source>
</evidence>
<dbReference type="RefSeq" id="WP_069911760.1">
    <property type="nucleotide sequence ID" value="NZ_LAJE02000344.1"/>
</dbReference>
<keyword evidence="4" id="KW-1185">Reference proteome</keyword>
<dbReference type="AlphaFoldDB" id="A0A1E5XJZ6"/>
<gene>
    <name evidence="3" type="ORF">VW23_027715</name>
</gene>
<comment type="caution">
    <text evidence="3">The sequence shown here is derived from an EMBL/GenBank/DDBJ whole genome shotgun (WGS) entry which is preliminary data.</text>
</comment>
<evidence type="ECO:0000313" key="3">
    <source>
        <dbReference type="EMBL" id="OEO28926.1"/>
    </source>
</evidence>
<evidence type="ECO:0000313" key="4">
    <source>
        <dbReference type="Proteomes" id="UP000095463"/>
    </source>
</evidence>
<reference evidence="3 4" key="1">
    <citation type="journal article" date="2015" name="Genome Announc.">
        <title>Genome Assemblies of Three Soil-Associated Devosia species: D. insulae, D. limi, and D. soli.</title>
        <authorList>
            <person name="Hassan Y.I."/>
            <person name="Lepp D."/>
            <person name="Zhou T."/>
        </authorList>
    </citation>
    <scope>NUCLEOTIDE SEQUENCE [LARGE SCALE GENOMIC DNA]</scope>
    <source>
        <strain evidence="3 4">DS-56</strain>
    </source>
</reference>
<feature type="domain" description="DUF4424" evidence="2">
    <location>
        <begin position="20"/>
        <end position="328"/>
    </location>
</feature>
<dbReference type="Gene3D" id="2.60.40.3680">
    <property type="match status" value="1"/>
</dbReference>
<dbReference type="Proteomes" id="UP000095463">
    <property type="component" value="Unassembled WGS sequence"/>
</dbReference>
<dbReference type="OrthoDB" id="7299818at2"/>
<dbReference type="EMBL" id="LAJE02000344">
    <property type="protein sequence ID" value="OEO28926.1"/>
    <property type="molecule type" value="Genomic_DNA"/>
</dbReference>
<feature type="chain" id="PRO_5009190207" description="DUF4424 domain-containing protein" evidence="1">
    <location>
        <begin position="21"/>
        <end position="337"/>
    </location>
</feature>
<proteinExistence type="predicted"/>
<organism evidence="3 4">
    <name type="scientific">Devosia insulae DS-56</name>
    <dbReference type="NCBI Taxonomy" id="1116389"/>
    <lineage>
        <taxon>Bacteria</taxon>
        <taxon>Pseudomonadati</taxon>
        <taxon>Pseudomonadota</taxon>
        <taxon>Alphaproteobacteria</taxon>
        <taxon>Hyphomicrobiales</taxon>
        <taxon>Devosiaceae</taxon>
        <taxon>Devosia</taxon>
    </lineage>
</organism>
<protein>
    <recommendedName>
        <fullName evidence="2">DUF4424 domain-containing protein</fullName>
    </recommendedName>
</protein>
<accession>A0A1E5XJZ6</accession>